<dbReference type="Gene3D" id="3.30.70.1230">
    <property type="entry name" value="Nucleotide cyclase"/>
    <property type="match status" value="1"/>
</dbReference>
<organism evidence="3 4">
    <name type="scientific">Eiseniibacteriota bacterium</name>
    <dbReference type="NCBI Taxonomy" id="2212470"/>
    <lineage>
        <taxon>Bacteria</taxon>
        <taxon>Candidatus Eiseniibacteriota</taxon>
    </lineage>
</organism>
<dbReference type="Proteomes" id="UP000777784">
    <property type="component" value="Unassembled WGS sequence"/>
</dbReference>
<feature type="region of interest" description="Disordered" evidence="1">
    <location>
        <begin position="1"/>
        <end position="41"/>
    </location>
</feature>
<name>A0A948S1X9_UNCEI</name>
<dbReference type="InterPro" id="IPR001054">
    <property type="entry name" value="A/G_cyclase"/>
</dbReference>
<dbReference type="InterPro" id="IPR029787">
    <property type="entry name" value="Nucleotide_cyclase"/>
</dbReference>
<sequence length="322" mass="36813">MANESQRKTKGSKSRTVNRKPKSRPNVKKISKSTTVSNETEIDSKNHQKDVLLKDRFDALGQILKFKQFLGASFEPTISDSEIIVCFADVRGFTAYCHELQQEMQDRKIQNFLRRYITVFNEGLVAWFVKKLDEKYTTPNENHLKIAEFMTPSMYKNLGDGLMIVWEIPAHLDFPAQGNLSQQIVLAIDEMCKRFYFHFRNLLPVELDCYSKRVLDLEFGVGIAKGHAWRLDYGHAIDYAGSIINLASRLEGCARPSGIVAHYDVSTWMFNQLVKEGMGNIVDITNLKGYTAVRAWISSSVDINQNNFTKPKSNNKTLKVKK</sequence>
<evidence type="ECO:0000256" key="1">
    <source>
        <dbReference type="SAM" id="MobiDB-lite"/>
    </source>
</evidence>
<evidence type="ECO:0000259" key="2">
    <source>
        <dbReference type="PROSITE" id="PS50125"/>
    </source>
</evidence>
<dbReference type="GO" id="GO:0035556">
    <property type="term" value="P:intracellular signal transduction"/>
    <property type="evidence" value="ECO:0007669"/>
    <property type="project" value="InterPro"/>
</dbReference>
<evidence type="ECO:0000313" key="4">
    <source>
        <dbReference type="Proteomes" id="UP000777784"/>
    </source>
</evidence>
<dbReference type="GO" id="GO:0009190">
    <property type="term" value="P:cyclic nucleotide biosynthetic process"/>
    <property type="evidence" value="ECO:0007669"/>
    <property type="project" value="InterPro"/>
</dbReference>
<gene>
    <name evidence="3" type="ORF">KJ970_21220</name>
</gene>
<dbReference type="AlphaFoldDB" id="A0A948S1X9"/>
<feature type="domain" description="Guanylate cyclase" evidence="2">
    <location>
        <begin position="84"/>
        <end position="251"/>
    </location>
</feature>
<dbReference type="CDD" id="cd07302">
    <property type="entry name" value="CHD"/>
    <property type="match status" value="1"/>
</dbReference>
<dbReference type="EMBL" id="JAHJDP010000122">
    <property type="protein sequence ID" value="MBU2693447.1"/>
    <property type="molecule type" value="Genomic_DNA"/>
</dbReference>
<proteinExistence type="predicted"/>
<dbReference type="PROSITE" id="PS50125">
    <property type="entry name" value="GUANYLATE_CYCLASE_2"/>
    <property type="match status" value="1"/>
</dbReference>
<protein>
    <submittedName>
        <fullName evidence="3">Adenylate/guanylate cyclase domain-containing protein</fullName>
    </submittedName>
</protein>
<dbReference type="GO" id="GO:0004016">
    <property type="term" value="F:adenylate cyclase activity"/>
    <property type="evidence" value="ECO:0007669"/>
    <property type="project" value="UniProtKB-ARBA"/>
</dbReference>
<dbReference type="SUPFAM" id="SSF55073">
    <property type="entry name" value="Nucleotide cyclase"/>
    <property type="match status" value="1"/>
</dbReference>
<accession>A0A948S1X9</accession>
<reference evidence="3" key="1">
    <citation type="submission" date="2021-05" db="EMBL/GenBank/DDBJ databases">
        <title>Energy efficiency and biological interactions define the core microbiome of deep oligotrophic groundwater.</title>
        <authorList>
            <person name="Mehrshad M."/>
            <person name="Lopez-Fernandez M."/>
            <person name="Bell E."/>
            <person name="Bernier-Latmani R."/>
            <person name="Bertilsson S."/>
            <person name="Dopson M."/>
        </authorList>
    </citation>
    <scope>NUCLEOTIDE SEQUENCE</scope>
    <source>
        <strain evidence="3">Modern_marine.mb.64</strain>
    </source>
</reference>
<evidence type="ECO:0000313" key="3">
    <source>
        <dbReference type="EMBL" id="MBU2693447.1"/>
    </source>
</evidence>
<feature type="compositionally biased region" description="Basic residues" evidence="1">
    <location>
        <begin position="8"/>
        <end position="31"/>
    </location>
</feature>
<comment type="caution">
    <text evidence="3">The sequence shown here is derived from an EMBL/GenBank/DDBJ whole genome shotgun (WGS) entry which is preliminary data.</text>
</comment>